<evidence type="ECO:0000313" key="3">
    <source>
        <dbReference type="EMBL" id="THF58800.1"/>
    </source>
</evidence>
<sequence>MSGDDIIISAEAVIRPDDLTESFVRASGPGGQNVNKVATAVQLRFDAANAPGLSERVRARVIRLAGQRATKDGVVVIEADRFRTQERNRADARERLTALVARAAEPPPPPRKKTKPSRGAVERRLKEKAGRSNVKKLRGRVERD</sequence>
<reference evidence="3 4" key="1">
    <citation type="submission" date="2019-04" db="EMBL/GenBank/DDBJ databases">
        <title>Mesorhizobium composti sp. nov., isolated from compost.</title>
        <authorList>
            <person name="Lin S.-Y."/>
            <person name="Hameed A."/>
            <person name="Hsieh Y.-T."/>
            <person name="Young C.-C."/>
        </authorList>
    </citation>
    <scope>NUCLEOTIDE SEQUENCE [LARGE SCALE GENOMIC DNA]</scope>
    <source>
        <strain evidence="3 4">CC-YTH430</strain>
    </source>
</reference>
<accession>A0ABY2QA84</accession>
<dbReference type="PANTHER" id="PTHR47814">
    <property type="entry name" value="PEPTIDYL-TRNA HYDROLASE ARFB"/>
    <property type="match status" value="1"/>
</dbReference>
<dbReference type="NCBIfam" id="NF006718">
    <property type="entry name" value="PRK09256.1"/>
    <property type="match status" value="1"/>
</dbReference>
<name>A0ABY2QA84_9HYPH</name>
<dbReference type="SUPFAM" id="SSF110916">
    <property type="entry name" value="Peptidyl-tRNA hydrolase domain-like"/>
    <property type="match status" value="1"/>
</dbReference>
<organism evidence="3 4">
    <name type="scientific">Ollibium composti</name>
    <dbReference type="NCBI Taxonomy" id="2675109"/>
    <lineage>
        <taxon>Bacteria</taxon>
        <taxon>Pseudomonadati</taxon>
        <taxon>Pseudomonadota</taxon>
        <taxon>Alphaproteobacteria</taxon>
        <taxon>Hyphomicrobiales</taxon>
        <taxon>Phyllobacteriaceae</taxon>
        <taxon>Ollibium</taxon>
    </lineage>
</organism>
<dbReference type="Pfam" id="PF00472">
    <property type="entry name" value="RF-1"/>
    <property type="match status" value="1"/>
</dbReference>
<feature type="domain" description="Prokaryotic-type class I peptide chain release factors" evidence="2">
    <location>
        <begin position="25"/>
        <end position="41"/>
    </location>
</feature>
<dbReference type="Gene3D" id="3.30.160.20">
    <property type="match status" value="1"/>
</dbReference>
<dbReference type="PROSITE" id="PS00745">
    <property type="entry name" value="RF_PROK_I"/>
    <property type="match status" value="1"/>
</dbReference>
<dbReference type="PANTHER" id="PTHR47814:SF1">
    <property type="entry name" value="PEPTIDYL-TRNA HYDROLASE ARFB"/>
    <property type="match status" value="1"/>
</dbReference>
<evidence type="ECO:0000259" key="2">
    <source>
        <dbReference type="PROSITE" id="PS00745"/>
    </source>
</evidence>
<comment type="caution">
    <text evidence="3">The sequence shown here is derived from an EMBL/GenBank/DDBJ whole genome shotgun (WGS) entry which is preliminary data.</text>
</comment>
<proteinExistence type="predicted"/>
<evidence type="ECO:0000313" key="4">
    <source>
        <dbReference type="Proteomes" id="UP000306441"/>
    </source>
</evidence>
<protein>
    <submittedName>
        <fullName evidence="3">Aminoacyl-tRNA hydrolase</fullName>
        <ecNumber evidence="3">3.1.1.29</ecNumber>
    </submittedName>
</protein>
<keyword evidence="3" id="KW-0378">Hydrolase</keyword>
<dbReference type="InterPro" id="IPR000352">
    <property type="entry name" value="Pep_chain_release_fac_I"/>
</dbReference>
<dbReference type="RefSeq" id="WP_136354223.1">
    <property type="nucleotide sequence ID" value="NZ_SSNY01000002.1"/>
</dbReference>
<dbReference type="Proteomes" id="UP000306441">
    <property type="component" value="Unassembled WGS sequence"/>
</dbReference>
<evidence type="ECO:0000256" key="1">
    <source>
        <dbReference type="SAM" id="MobiDB-lite"/>
    </source>
</evidence>
<dbReference type="EMBL" id="SSNY01000002">
    <property type="protein sequence ID" value="THF58800.1"/>
    <property type="molecule type" value="Genomic_DNA"/>
</dbReference>
<feature type="compositionally biased region" description="Basic and acidic residues" evidence="1">
    <location>
        <begin position="120"/>
        <end position="130"/>
    </location>
</feature>
<keyword evidence="4" id="KW-1185">Reference proteome</keyword>
<dbReference type="EC" id="3.1.1.29" evidence="3"/>
<feature type="region of interest" description="Disordered" evidence="1">
    <location>
        <begin position="100"/>
        <end position="144"/>
    </location>
</feature>
<dbReference type="GO" id="GO:0004045">
    <property type="term" value="F:peptidyl-tRNA hydrolase activity"/>
    <property type="evidence" value="ECO:0007669"/>
    <property type="project" value="UniProtKB-EC"/>
</dbReference>
<gene>
    <name evidence="3" type="ORF">E6C48_03855</name>
</gene>